<dbReference type="EMBL" id="FZOS01000014">
    <property type="protein sequence ID" value="SNS72991.1"/>
    <property type="molecule type" value="Genomic_DNA"/>
</dbReference>
<proteinExistence type="inferred from homology"/>
<dbReference type="Proteomes" id="UP000198281">
    <property type="component" value="Unassembled WGS sequence"/>
</dbReference>
<dbReference type="PANTHER" id="PTHR30327">
    <property type="entry name" value="UNCHARACTERIZED PROTEIN YQGE"/>
    <property type="match status" value="1"/>
</dbReference>
<comment type="similarity">
    <text evidence="1 2">Belongs to the UPF0301 (AlgH) family.</text>
</comment>
<protein>
    <recommendedName>
        <fullName evidence="2">UPF0301 protein SAMN06295912_1141</fullName>
    </recommendedName>
</protein>
<evidence type="ECO:0000313" key="4">
    <source>
        <dbReference type="Proteomes" id="UP000198281"/>
    </source>
</evidence>
<dbReference type="SUPFAM" id="SSF143456">
    <property type="entry name" value="VC0467-like"/>
    <property type="match status" value="1"/>
</dbReference>
<dbReference type="Gene3D" id="3.40.1740.10">
    <property type="entry name" value="VC0467-like"/>
    <property type="match status" value="1"/>
</dbReference>
<evidence type="ECO:0000256" key="2">
    <source>
        <dbReference type="HAMAP-Rule" id="MF_00758"/>
    </source>
</evidence>
<dbReference type="Pfam" id="PF02622">
    <property type="entry name" value="DUF179"/>
    <property type="match status" value="1"/>
</dbReference>
<evidence type="ECO:0000313" key="3">
    <source>
        <dbReference type="EMBL" id="SNS72991.1"/>
    </source>
</evidence>
<evidence type="ECO:0000256" key="1">
    <source>
        <dbReference type="ARBA" id="ARBA00009600"/>
    </source>
</evidence>
<dbReference type="InterPro" id="IPR003774">
    <property type="entry name" value="AlgH-like"/>
</dbReference>
<dbReference type="AlphaFoldDB" id="A0A239GVI6"/>
<dbReference type="PANTHER" id="PTHR30327:SF1">
    <property type="entry name" value="UPF0301 PROTEIN YQGE"/>
    <property type="match status" value="1"/>
</dbReference>
<organism evidence="3 4">
    <name type="scientific">Edaphosphingomonas laterariae</name>
    <dbReference type="NCBI Taxonomy" id="861865"/>
    <lineage>
        <taxon>Bacteria</taxon>
        <taxon>Pseudomonadati</taxon>
        <taxon>Pseudomonadota</taxon>
        <taxon>Alphaproteobacteria</taxon>
        <taxon>Sphingomonadales</taxon>
        <taxon>Rhizorhabdaceae</taxon>
        <taxon>Edaphosphingomonas</taxon>
    </lineage>
</organism>
<dbReference type="GO" id="GO:0005829">
    <property type="term" value="C:cytosol"/>
    <property type="evidence" value="ECO:0007669"/>
    <property type="project" value="TreeGrafter"/>
</dbReference>
<accession>A0A239GVI6</accession>
<keyword evidence="4" id="KW-1185">Reference proteome</keyword>
<dbReference type="HAMAP" id="MF_00758">
    <property type="entry name" value="UPF0301"/>
    <property type="match status" value="1"/>
</dbReference>
<sequence>MDLSSSMFVDDRMNAPAFLSGQLLLALPGMGDPRFSRAVIAMCAHDEEGALGIGIGRLMPRIRLHDLLAQLDIDPGEAPDAAIHAGGPVEPQRGFVLHGLDWGGQDTLHVGGAWGLTSTLDVLRAIAAGKGPSRWLVALGYAGWAPGQLEEEMTGNAWFTAPASEKLLFDTPVEQRWPAAFAATGVDVRLLAPEIGHA</sequence>
<gene>
    <name evidence="3" type="ORF">SAMN06295912_1141</name>
</gene>
<name>A0A239GVI6_9SPHN</name>
<reference evidence="4" key="1">
    <citation type="submission" date="2017-06" db="EMBL/GenBank/DDBJ databases">
        <authorList>
            <person name="Varghese N."/>
            <person name="Submissions S."/>
        </authorList>
    </citation>
    <scope>NUCLEOTIDE SEQUENCE [LARGE SCALE GENOMIC DNA]</scope>
    <source>
        <strain evidence="4">LNB2</strain>
    </source>
</reference>